<gene>
    <name evidence="4" type="ORF">Sspor_04740</name>
</gene>
<dbReference type="InterPro" id="IPR050832">
    <property type="entry name" value="Bact_Acetyltransf"/>
</dbReference>
<evidence type="ECO:0000256" key="2">
    <source>
        <dbReference type="ARBA" id="ARBA00023315"/>
    </source>
</evidence>
<sequence length="350" mass="38729">MIGTAYASVIQRNGGLDVEVNSGSGLASWERLPGYVFRPYRGHDDHDAMAAVRLGCAQRDRIDARSVVEGIPTAAEIAEASANLDAPSRNQVLVEHDGGVVGYSTIRWWQERDGTWLYLHRGYLLPEYRGQGIGSAMLNWAESRIRRLVQQHGTTRTAVFGANAMASEQDATALLLESGYRRVFSLIELELAALRRLPDPDGEALPAGIRVGAVGPSSYRAAWKTVVDSYAHAAFTERWTFESFLATADPTCWRAGWDGEDMAGVALCSIRRQDPTVGEVEELSVRAESRRLGLGRALLLDGLRCLREHGAETARLYTGTANPHRSYDLYESVGFRRQNEYVRYRKPIAA</sequence>
<keyword evidence="2" id="KW-0012">Acyltransferase</keyword>
<feature type="domain" description="N-acetyltransferase" evidence="3">
    <location>
        <begin position="35"/>
        <end position="200"/>
    </location>
</feature>
<dbReference type="SUPFAM" id="SSF55729">
    <property type="entry name" value="Acyl-CoA N-acyltransferases (Nat)"/>
    <property type="match status" value="2"/>
</dbReference>
<dbReference type="Gene3D" id="3.40.630.30">
    <property type="match status" value="1"/>
</dbReference>
<reference evidence="5" key="1">
    <citation type="submission" date="2023-07" db="EMBL/GenBank/DDBJ databases">
        <title>Whole genome shotgun sequence of Streptomyces spororaveus NBRC 15456.</title>
        <authorList>
            <person name="Komaki H."/>
            <person name="Tamura T."/>
        </authorList>
    </citation>
    <scope>NUCLEOTIDE SEQUENCE [LARGE SCALE GENOMIC DNA]</scope>
    <source>
        <strain evidence="5">NBRC 15456</strain>
    </source>
</reference>
<evidence type="ECO:0000259" key="3">
    <source>
        <dbReference type="PROSITE" id="PS51186"/>
    </source>
</evidence>
<keyword evidence="5" id="KW-1185">Reference proteome</keyword>
<comment type="caution">
    <text evidence="4">The sequence shown here is derived from an EMBL/GenBank/DDBJ whole genome shotgun (WGS) entry which is preliminary data.</text>
</comment>
<name>A0ABQ3T3D9_9ACTN</name>
<feature type="domain" description="N-acetyltransferase" evidence="3">
    <location>
        <begin position="209"/>
        <end position="350"/>
    </location>
</feature>
<evidence type="ECO:0000313" key="5">
    <source>
        <dbReference type="Proteomes" id="UP000608522"/>
    </source>
</evidence>
<dbReference type="CDD" id="cd04301">
    <property type="entry name" value="NAT_SF"/>
    <property type="match status" value="1"/>
</dbReference>
<dbReference type="Pfam" id="PF00583">
    <property type="entry name" value="Acetyltransf_1"/>
    <property type="match status" value="2"/>
</dbReference>
<accession>A0ABQ3T3D9</accession>
<evidence type="ECO:0000256" key="1">
    <source>
        <dbReference type="ARBA" id="ARBA00022679"/>
    </source>
</evidence>
<protein>
    <submittedName>
        <fullName evidence="4">Acetyltransferase, GNAT</fullName>
    </submittedName>
</protein>
<dbReference type="EMBL" id="BNED01000003">
    <property type="protein sequence ID" value="GHI74913.1"/>
    <property type="molecule type" value="Genomic_DNA"/>
</dbReference>
<dbReference type="InterPro" id="IPR016181">
    <property type="entry name" value="Acyl_CoA_acyltransferase"/>
</dbReference>
<proteinExistence type="predicted"/>
<organism evidence="4 5">
    <name type="scientific">Streptomyces spororaveus</name>
    <dbReference type="NCBI Taxonomy" id="284039"/>
    <lineage>
        <taxon>Bacteria</taxon>
        <taxon>Bacillati</taxon>
        <taxon>Actinomycetota</taxon>
        <taxon>Actinomycetes</taxon>
        <taxon>Kitasatosporales</taxon>
        <taxon>Streptomycetaceae</taxon>
        <taxon>Streptomyces</taxon>
    </lineage>
</organism>
<dbReference type="Proteomes" id="UP000608522">
    <property type="component" value="Unassembled WGS sequence"/>
</dbReference>
<dbReference type="PROSITE" id="PS51186">
    <property type="entry name" value="GNAT"/>
    <property type="match status" value="2"/>
</dbReference>
<keyword evidence="1" id="KW-0808">Transferase</keyword>
<evidence type="ECO:0000313" key="4">
    <source>
        <dbReference type="EMBL" id="GHI74913.1"/>
    </source>
</evidence>
<dbReference type="PANTHER" id="PTHR43877">
    <property type="entry name" value="AMINOALKYLPHOSPHONATE N-ACETYLTRANSFERASE-RELATED-RELATED"/>
    <property type="match status" value="1"/>
</dbReference>
<dbReference type="InterPro" id="IPR000182">
    <property type="entry name" value="GNAT_dom"/>
</dbReference>